<dbReference type="KEGG" id="nhy:JQS43_00540"/>
<dbReference type="Proteomes" id="UP000662857">
    <property type="component" value="Chromosome"/>
</dbReference>
<proteinExistence type="predicted"/>
<keyword evidence="2" id="KW-1185">Reference proteome</keyword>
<sequence length="208" mass="22118">MAGGTAHAQRRTGGVRLGGFAAALLLVSAVAVGCGEDSEFEWPDDPVPDPGATADPAVTGATEEILATLDELRRVEVAAQAQPRPAHEALDQFTDLLADPLLSSTLFELEILHNRGLARQGEPSWRAEVAELRLDDEPPAATVRECLDASDWQLVQVGSGQPAGADGLPGRYRAEPHLIEFAAILVEGRWLFAEAHRAEVDQEGDGPC</sequence>
<dbReference type="AlphaFoldDB" id="A0A895YHD3"/>
<evidence type="ECO:0000313" key="2">
    <source>
        <dbReference type="Proteomes" id="UP000662857"/>
    </source>
</evidence>
<dbReference type="RefSeq" id="WP_239677082.1">
    <property type="nucleotide sequence ID" value="NZ_CP070499.1"/>
</dbReference>
<gene>
    <name evidence="1" type="ORF">JQS43_00540</name>
</gene>
<reference evidence="1" key="1">
    <citation type="submission" date="2021-02" db="EMBL/GenBank/DDBJ databases">
        <title>Natrosporangium hydrolyticum gen. nov., sp. nov, a haloalkaliphilic actinobacterium from a soda solonchak soil.</title>
        <authorList>
            <person name="Sorokin D.Y."/>
            <person name="Khijniak T.V."/>
            <person name="Zakharycheva A.P."/>
            <person name="Boueva O.V."/>
            <person name="Ariskina E.V."/>
            <person name="Hahnke R.L."/>
            <person name="Bunk B."/>
            <person name="Sproer C."/>
            <person name="Schumann P."/>
            <person name="Evtushenko L.I."/>
            <person name="Kublanov I.V."/>
        </authorList>
    </citation>
    <scope>NUCLEOTIDE SEQUENCE</scope>
    <source>
        <strain evidence="1">DSM 106523</strain>
    </source>
</reference>
<accession>A0A895YHD3</accession>
<organism evidence="1 2">
    <name type="scientific">Natronosporangium hydrolyticum</name>
    <dbReference type="NCBI Taxonomy" id="2811111"/>
    <lineage>
        <taxon>Bacteria</taxon>
        <taxon>Bacillati</taxon>
        <taxon>Actinomycetota</taxon>
        <taxon>Actinomycetes</taxon>
        <taxon>Micromonosporales</taxon>
        <taxon>Micromonosporaceae</taxon>
        <taxon>Natronosporangium</taxon>
    </lineage>
</organism>
<name>A0A895YHD3_9ACTN</name>
<protein>
    <submittedName>
        <fullName evidence="1">Uncharacterized protein</fullName>
    </submittedName>
</protein>
<dbReference type="EMBL" id="CP070499">
    <property type="protein sequence ID" value="QSB14919.1"/>
    <property type="molecule type" value="Genomic_DNA"/>
</dbReference>
<evidence type="ECO:0000313" key="1">
    <source>
        <dbReference type="EMBL" id="QSB14919.1"/>
    </source>
</evidence>